<evidence type="ECO:0000313" key="3">
    <source>
        <dbReference type="Proteomes" id="UP000198858"/>
    </source>
</evidence>
<keyword evidence="1" id="KW-0732">Signal</keyword>
<dbReference type="Proteomes" id="UP000198858">
    <property type="component" value="Chromosome I"/>
</dbReference>
<proteinExistence type="predicted"/>
<feature type="signal peptide" evidence="1">
    <location>
        <begin position="1"/>
        <end position="20"/>
    </location>
</feature>
<dbReference type="AlphaFoldDB" id="A0A1H1KVN4"/>
<protein>
    <submittedName>
        <fullName evidence="2">Uncharacterized protein</fullName>
    </submittedName>
</protein>
<evidence type="ECO:0000313" key="2">
    <source>
        <dbReference type="EMBL" id="SDR66090.1"/>
    </source>
</evidence>
<evidence type="ECO:0000256" key="1">
    <source>
        <dbReference type="SAM" id="SignalP"/>
    </source>
</evidence>
<dbReference type="EMBL" id="LT629745">
    <property type="protein sequence ID" value="SDR66090.1"/>
    <property type="molecule type" value="Genomic_DNA"/>
</dbReference>
<feature type="chain" id="PRO_5009252831" evidence="1">
    <location>
        <begin position="21"/>
        <end position="120"/>
    </location>
</feature>
<organism evidence="2 3">
    <name type="scientific">Christiangramia echinicola</name>
    <dbReference type="NCBI Taxonomy" id="279359"/>
    <lineage>
        <taxon>Bacteria</taxon>
        <taxon>Pseudomonadati</taxon>
        <taxon>Bacteroidota</taxon>
        <taxon>Flavobacteriia</taxon>
        <taxon>Flavobacteriales</taxon>
        <taxon>Flavobacteriaceae</taxon>
        <taxon>Christiangramia</taxon>
    </lineage>
</organism>
<reference evidence="2 3" key="1">
    <citation type="submission" date="2016-10" db="EMBL/GenBank/DDBJ databases">
        <authorList>
            <person name="Varghese N."/>
            <person name="Submissions S."/>
        </authorList>
    </citation>
    <scope>NUCLEOTIDE SEQUENCE [LARGE SCALE GENOMIC DNA]</scope>
    <source>
        <strain evidence="2 3">Mar_2010_102</strain>
    </source>
</reference>
<sequence>MNLKNLLLGTFLIFTTVAFSQEQIVTKTESVTKFQLKTTNIEDLKDFNWSTINELFENNTPDQYIELAFEYDNTSKRIKSKPNIKNLKFEVSGTTDELPGLIEKSKKMLENFITIDEKYN</sequence>
<accession>A0A1H1KVN4</accession>
<keyword evidence="3" id="KW-1185">Reference proteome</keyword>
<name>A0A1H1KVN4_9FLAO</name>
<gene>
    <name evidence="2" type="ORF">SAMN04488552_0239</name>
</gene>